<dbReference type="GO" id="GO:0015074">
    <property type="term" value="P:DNA integration"/>
    <property type="evidence" value="ECO:0007669"/>
    <property type="project" value="InterPro"/>
</dbReference>
<evidence type="ECO:0000313" key="2">
    <source>
        <dbReference type="EMBL" id="KAK4409416.1"/>
    </source>
</evidence>
<dbReference type="PROSITE" id="PS50994">
    <property type="entry name" value="INTEGRASE"/>
    <property type="match status" value="1"/>
</dbReference>
<name>A0AAE2C555_9LAMI</name>
<proteinExistence type="predicted"/>
<dbReference type="SUPFAM" id="SSF53098">
    <property type="entry name" value="Ribonuclease H-like"/>
    <property type="match status" value="1"/>
</dbReference>
<protein>
    <recommendedName>
        <fullName evidence="1">Integrase catalytic domain-containing protein</fullName>
    </recommendedName>
</protein>
<dbReference type="Gene3D" id="3.30.420.10">
    <property type="entry name" value="Ribonuclease H-like superfamily/Ribonuclease H"/>
    <property type="match status" value="1"/>
</dbReference>
<gene>
    <name evidence="2" type="ORF">Sango_0014600</name>
</gene>
<dbReference type="EMBL" id="JACGWL010000001">
    <property type="protein sequence ID" value="KAK4409416.1"/>
    <property type="molecule type" value="Genomic_DNA"/>
</dbReference>
<dbReference type="GO" id="GO:0003676">
    <property type="term" value="F:nucleic acid binding"/>
    <property type="evidence" value="ECO:0007669"/>
    <property type="project" value="InterPro"/>
</dbReference>
<dbReference type="Proteomes" id="UP001289374">
    <property type="component" value="Unassembled WGS sequence"/>
</dbReference>
<accession>A0AAE2C555</accession>
<reference evidence="2" key="1">
    <citation type="submission" date="2020-06" db="EMBL/GenBank/DDBJ databases">
        <authorList>
            <person name="Li T."/>
            <person name="Hu X."/>
            <person name="Zhang T."/>
            <person name="Song X."/>
            <person name="Zhang H."/>
            <person name="Dai N."/>
            <person name="Sheng W."/>
            <person name="Hou X."/>
            <person name="Wei L."/>
        </authorList>
    </citation>
    <scope>NUCLEOTIDE SEQUENCE</scope>
    <source>
        <strain evidence="2">K16</strain>
        <tissue evidence="2">Leaf</tissue>
    </source>
</reference>
<reference evidence="2" key="2">
    <citation type="journal article" date="2024" name="Plant">
        <title>Genomic evolution and insights into agronomic trait innovations of Sesamum species.</title>
        <authorList>
            <person name="Miao H."/>
            <person name="Wang L."/>
            <person name="Qu L."/>
            <person name="Liu H."/>
            <person name="Sun Y."/>
            <person name="Le M."/>
            <person name="Wang Q."/>
            <person name="Wei S."/>
            <person name="Zheng Y."/>
            <person name="Lin W."/>
            <person name="Duan Y."/>
            <person name="Cao H."/>
            <person name="Xiong S."/>
            <person name="Wang X."/>
            <person name="Wei L."/>
            <person name="Li C."/>
            <person name="Ma Q."/>
            <person name="Ju M."/>
            <person name="Zhao R."/>
            <person name="Li G."/>
            <person name="Mu C."/>
            <person name="Tian Q."/>
            <person name="Mei H."/>
            <person name="Zhang T."/>
            <person name="Gao T."/>
            <person name="Zhang H."/>
        </authorList>
    </citation>
    <scope>NUCLEOTIDE SEQUENCE</scope>
    <source>
        <strain evidence="2">K16</strain>
    </source>
</reference>
<dbReference type="PANTHER" id="PTHR47266">
    <property type="entry name" value="ENDONUCLEASE-RELATED"/>
    <property type="match status" value="1"/>
</dbReference>
<dbReference type="InterPro" id="IPR012337">
    <property type="entry name" value="RNaseH-like_sf"/>
</dbReference>
<dbReference type="AlphaFoldDB" id="A0AAE2C555"/>
<keyword evidence="3" id="KW-1185">Reference proteome</keyword>
<comment type="caution">
    <text evidence="2">The sequence shown here is derived from an EMBL/GenBank/DDBJ whole genome shotgun (WGS) entry which is preliminary data.</text>
</comment>
<feature type="domain" description="Integrase catalytic" evidence="1">
    <location>
        <begin position="33"/>
        <end position="98"/>
    </location>
</feature>
<dbReference type="InterPro" id="IPR036397">
    <property type="entry name" value="RNaseH_sf"/>
</dbReference>
<dbReference type="InterPro" id="IPR001584">
    <property type="entry name" value="Integrase_cat-core"/>
</dbReference>
<organism evidence="2 3">
    <name type="scientific">Sesamum angolense</name>
    <dbReference type="NCBI Taxonomy" id="2727404"/>
    <lineage>
        <taxon>Eukaryota</taxon>
        <taxon>Viridiplantae</taxon>
        <taxon>Streptophyta</taxon>
        <taxon>Embryophyta</taxon>
        <taxon>Tracheophyta</taxon>
        <taxon>Spermatophyta</taxon>
        <taxon>Magnoliopsida</taxon>
        <taxon>eudicotyledons</taxon>
        <taxon>Gunneridae</taxon>
        <taxon>Pentapetalae</taxon>
        <taxon>asterids</taxon>
        <taxon>lamiids</taxon>
        <taxon>Lamiales</taxon>
        <taxon>Pedaliaceae</taxon>
        <taxon>Sesamum</taxon>
    </lineage>
</organism>
<dbReference type="InterPro" id="IPR052160">
    <property type="entry name" value="Gypsy_RT_Integrase-like"/>
</dbReference>
<evidence type="ECO:0000259" key="1">
    <source>
        <dbReference type="PROSITE" id="PS50994"/>
    </source>
</evidence>
<sequence>MKQDAQWLVNKSTKCQKHATLKHQPAEPLNDMLSPCPFSQWRMDIVGPFSLATGQRKFLLVAIDYFTKWVEAEPLARITKGEVMKFVRNNIICHFGLP</sequence>
<evidence type="ECO:0000313" key="3">
    <source>
        <dbReference type="Proteomes" id="UP001289374"/>
    </source>
</evidence>